<evidence type="ECO:0000313" key="3">
    <source>
        <dbReference type="Proteomes" id="UP001549104"/>
    </source>
</evidence>
<protein>
    <recommendedName>
        <fullName evidence="4">Diaminopimelate epimerase</fullName>
    </recommendedName>
</protein>
<comment type="caution">
    <text evidence="2">The sequence shown here is derived from an EMBL/GenBank/DDBJ whole genome shotgun (WGS) entry which is preliminary data.</text>
</comment>
<dbReference type="Proteomes" id="UP001549104">
    <property type="component" value="Unassembled WGS sequence"/>
</dbReference>
<keyword evidence="1" id="KW-0812">Transmembrane</keyword>
<dbReference type="RefSeq" id="WP_354313459.1">
    <property type="nucleotide sequence ID" value="NZ_JBEPME010000003.1"/>
</dbReference>
<keyword evidence="1" id="KW-0472">Membrane</keyword>
<feature type="transmembrane region" description="Helical" evidence="1">
    <location>
        <begin position="46"/>
        <end position="66"/>
    </location>
</feature>
<dbReference type="InterPro" id="IPR021683">
    <property type="entry name" value="DUF3267"/>
</dbReference>
<keyword evidence="1" id="KW-1133">Transmembrane helix</keyword>
<proteinExistence type="predicted"/>
<evidence type="ECO:0008006" key="4">
    <source>
        <dbReference type="Google" id="ProtNLM"/>
    </source>
</evidence>
<dbReference type="Pfam" id="PF11667">
    <property type="entry name" value="DUF3267"/>
    <property type="match status" value="1"/>
</dbReference>
<reference evidence="2 3" key="1">
    <citation type="submission" date="2024-06" db="EMBL/GenBank/DDBJ databases">
        <title>Sorghum-associated microbial communities from plants grown in Nebraska, USA.</title>
        <authorList>
            <person name="Schachtman D."/>
        </authorList>
    </citation>
    <scope>NUCLEOTIDE SEQUENCE [LARGE SCALE GENOMIC DNA]</scope>
    <source>
        <strain evidence="2 3">1288</strain>
    </source>
</reference>
<keyword evidence="3" id="KW-1185">Reference proteome</keyword>
<name>A0ABV2K9B2_SPOPS</name>
<evidence type="ECO:0000256" key="1">
    <source>
        <dbReference type="SAM" id="Phobius"/>
    </source>
</evidence>
<sequence length="193" mass="21863">MNEFPVPDKIIEIDLPKVAKSSLVLTASAFLLLWFLKIVIERDFSFSLSLWTIVFFIIGYILLIILHELFHLLGFRVFGDVPWKKMIVGVNLKMGIAYATTDQLMTNRAIRKALLLPFWTTGILPAVIGLYIGSGLLVSLSALLIGGAAGDFAMYKELKELPNDWVVKDDPELPKLYVYSPDKRIELENYIEK</sequence>
<gene>
    <name evidence="2" type="ORF">ABIC55_002760</name>
</gene>
<accession>A0ABV2K9B2</accession>
<organism evidence="2 3">
    <name type="scientific">Sporosarcina psychrophila</name>
    <name type="common">Bacillus psychrophilus</name>
    <dbReference type="NCBI Taxonomy" id="1476"/>
    <lineage>
        <taxon>Bacteria</taxon>
        <taxon>Bacillati</taxon>
        <taxon>Bacillota</taxon>
        <taxon>Bacilli</taxon>
        <taxon>Bacillales</taxon>
        <taxon>Caryophanaceae</taxon>
        <taxon>Sporosarcina</taxon>
    </lineage>
</organism>
<feature type="transmembrane region" description="Helical" evidence="1">
    <location>
        <begin position="21"/>
        <end position="40"/>
    </location>
</feature>
<dbReference type="EMBL" id="JBEPME010000003">
    <property type="protein sequence ID" value="MET3657673.1"/>
    <property type="molecule type" value="Genomic_DNA"/>
</dbReference>
<evidence type="ECO:0000313" key="2">
    <source>
        <dbReference type="EMBL" id="MET3657673.1"/>
    </source>
</evidence>